<dbReference type="SUPFAM" id="SSF50104">
    <property type="entry name" value="Translation proteins SH3-like domain"/>
    <property type="match status" value="1"/>
</dbReference>
<dbReference type="AlphaFoldDB" id="A0AA35JAM4"/>
<dbReference type="PANTHER" id="PTHR12903">
    <property type="entry name" value="MITOCHONDRIAL RIBOSOMAL PROTEIN L24"/>
    <property type="match status" value="1"/>
</dbReference>
<accession>A0AA35JAM4</accession>
<dbReference type="InterPro" id="IPR008991">
    <property type="entry name" value="Translation_prot_SH3-like_sf"/>
</dbReference>
<protein>
    <recommendedName>
        <fullName evidence="2">KOW domain-containing protein</fullName>
    </recommendedName>
</protein>
<name>A0AA35JAM4_SACUV</name>
<dbReference type="Gene3D" id="2.30.30.30">
    <property type="match status" value="1"/>
</dbReference>
<sequence length="303" mass="34300">MSGSYQHLSKVGSRVMKRLGNRPRNFLPHSEKFINKSTPEFMKSDLKDVDEETSFKSEKEWKFLPGDRVVIMKGASKGNIATIKSFDKRTNAFVLDENGPTKTVPVPKQFWLEGQTSHMITVPTSILGKDLRLVADLDDEKTPGQTKTVAVRDVSFNGSYYDEDYKKVMPYRCVKGQPDLVIPWPKPDPLDVKTDLATDPAIAREQTFWVDSIVKSPIPKGAILSIRNPHSKYKRGTLTAKDIAKLVAPQMPLTDVKKSYLEEKKELAQREIPKLTEEDMEAIGARVFEFLEKQKTEQIGQNS</sequence>
<dbReference type="EMBL" id="OX365927">
    <property type="protein sequence ID" value="CAI4052699.1"/>
    <property type="molecule type" value="Genomic_DNA"/>
</dbReference>
<dbReference type="InterPro" id="IPR014722">
    <property type="entry name" value="Rib_uL2_dom2"/>
</dbReference>
<proteinExistence type="inferred from homology"/>
<dbReference type="InterPro" id="IPR005824">
    <property type="entry name" value="KOW"/>
</dbReference>
<feature type="domain" description="KOW" evidence="2">
    <location>
        <begin position="62"/>
        <end position="89"/>
    </location>
</feature>
<evidence type="ECO:0000313" key="4">
    <source>
        <dbReference type="Proteomes" id="UP001162090"/>
    </source>
</evidence>
<dbReference type="PROSITE" id="PS01108">
    <property type="entry name" value="RIBOSOMAL_L24"/>
    <property type="match status" value="1"/>
</dbReference>
<evidence type="ECO:0000313" key="3">
    <source>
        <dbReference type="EMBL" id="CAI4052699.1"/>
    </source>
</evidence>
<dbReference type="GO" id="GO:0003735">
    <property type="term" value="F:structural constituent of ribosome"/>
    <property type="evidence" value="ECO:0007669"/>
    <property type="project" value="InterPro"/>
</dbReference>
<dbReference type="Proteomes" id="UP001162090">
    <property type="component" value="Chromosome 16"/>
</dbReference>
<evidence type="ECO:0000256" key="1">
    <source>
        <dbReference type="ARBA" id="ARBA00010618"/>
    </source>
</evidence>
<comment type="similarity">
    <text evidence="1">Belongs to the universal ribosomal protein uL24 family.</text>
</comment>
<dbReference type="GO" id="GO:0006412">
    <property type="term" value="P:translation"/>
    <property type="evidence" value="ECO:0007669"/>
    <property type="project" value="InterPro"/>
</dbReference>
<dbReference type="SMART" id="SM00739">
    <property type="entry name" value="KOW"/>
    <property type="match status" value="1"/>
</dbReference>
<reference evidence="3" key="1">
    <citation type="submission" date="2022-10" db="EMBL/GenBank/DDBJ databases">
        <authorList>
            <person name="Byrne P K."/>
        </authorList>
    </citation>
    <scope>NUCLEOTIDE SEQUENCE</scope>
    <source>
        <strain evidence="3">CBS7001</strain>
    </source>
</reference>
<dbReference type="InterPro" id="IPR005825">
    <property type="entry name" value="Ribosomal_uL24_CS"/>
</dbReference>
<dbReference type="Pfam" id="PF22682">
    <property type="entry name" value="Ribosomal_uL24m-like"/>
    <property type="match status" value="1"/>
</dbReference>
<dbReference type="GO" id="GO:0005840">
    <property type="term" value="C:ribosome"/>
    <property type="evidence" value="ECO:0007669"/>
    <property type="project" value="InterPro"/>
</dbReference>
<dbReference type="GO" id="GO:0032991">
    <property type="term" value="C:protein-containing complex"/>
    <property type="evidence" value="ECO:0007669"/>
    <property type="project" value="UniProtKB-ARBA"/>
</dbReference>
<dbReference type="InterPro" id="IPR003256">
    <property type="entry name" value="Ribosomal_uL24"/>
</dbReference>
<organism evidence="3 4">
    <name type="scientific">Saccharomyces uvarum</name>
    <name type="common">Yeast</name>
    <name type="synonym">Saccharomyces bayanus var. uvarum</name>
    <dbReference type="NCBI Taxonomy" id="230603"/>
    <lineage>
        <taxon>Eukaryota</taxon>
        <taxon>Fungi</taxon>
        <taxon>Dikarya</taxon>
        <taxon>Ascomycota</taxon>
        <taxon>Saccharomycotina</taxon>
        <taxon>Saccharomycetes</taxon>
        <taxon>Saccharomycetales</taxon>
        <taxon>Saccharomycetaceae</taxon>
        <taxon>Saccharomyces</taxon>
    </lineage>
</organism>
<gene>
    <name evidence="3" type="primary">SUVC16G1080</name>
    <name evidence="3" type="ORF">SUVC_16G1080</name>
</gene>
<evidence type="ECO:0000259" key="2">
    <source>
        <dbReference type="SMART" id="SM00739"/>
    </source>
</evidence>